<dbReference type="NCBIfam" id="TIGR00129">
    <property type="entry name" value="fdhD_narQ"/>
    <property type="match status" value="1"/>
</dbReference>
<accession>D5E6I8</accession>
<dbReference type="GeneID" id="8983442"/>
<dbReference type="GO" id="GO:0006777">
    <property type="term" value="P:Mo-molybdopterin cofactor biosynthetic process"/>
    <property type="evidence" value="ECO:0007669"/>
    <property type="project" value="UniProtKB-UniRule"/>
</dbReference>
<dbReference type="KEGG" id="mmh:Mmah_1272"/>
<protein>
    <recommendedName>
        <fullName evidence="3">Sulfur carrier protein FdhD</fullName>
    </recommendedName>
</protein>
<organism evidence="5 6">
    <name type="scientific">Methanohalophilus mahii (strain ATCC 35705 / DSM 5219 / SLP)</name>
    <dbReference type="NCBI Taxonomy" id="547558"/>
    <lineage>
        <taxon>Archaea</taxon>
        <taxon>Methanobacteriati</taxon>
        <taxon>Methanobacteriota</taxon>
        <taxon>Stenosarchaea group</taxon>
        <taxon>Methanomicrobia</taxon>
        <taxon>Methanosarcinales</taxon>
        <taxon>Methanosarcinaceae</taxon>
        <taxon>Methanohalophilus</taxon>
    </lineage>
</organism>
<gene>
    <name evidence="3" type="primary">fdhD</name>
    <name evidence="5" type="ordered locus">Mmah_1272</name>
</gene>
<dbReference type="SUPFAM" id="SSF53927">
    <property type="entry name" value="Cytidine deaminase-like"/>
    <property type="match status" value="1"/>
</dbReference>
<comment type="similarity">
    <text evidence="3">Belongs to the FdhD family.</text>
</comment>
<dbReference type="PIRSF" id="PIRSF015626">
    <property type="entry name" value="FdhD"/>
    <property type="match status" value="1"/>
</dbReference>
<dbReference type="PANTHER" id="PTHR30592:SF1">
    <property type="entry name" value="SULFUR CARRIER PROTEIN FDHD"/>
    <property type="match status" value="1"/>
</dbReference>
<dbReference type="OrthoDB" id="57189at2157"/>
<dbReference type="InterPro" id="IPR003786">
    <property type="entry name" value="FdhD"/>
</dbReference>
<keyword evidence="6" id="KW-1185">Reference proteome</keyword>
<evidence type="ECO:0000256" key="3">
    <source>
        <dbReference type="HAMAP-Rule" id="MF_00187"/>
    </source>
</evidence>
<dbReference type="Pfam" id="PF02634">
    <property type="entry name" value="FdhD-NarQ"/>
    <property type="match status" value="1"/>
</dbReference>
<keyword evidence="1 3" id="KW-0963">Cytoplasm</keyword>
<dbReference type="GO" id="GO:0097163">
    <property type="term" value="F:sulfur carrier activity"/>
    <property type="evidence" value="ECO:0007669"/>
    <property type="project" value="UniProtKB-UniRule"/>
</dbReference>
<dbReference type="EMBL" id="CP001994">
    <property type="protein sequence ID" value="ADE36776.1"/>
    <property type="molecule type" value="Genomic_DNA"/>
</dbReference>
<dbReference type="RefSeq" id="WP_013037718.1">
    <property type="nucleotide sequence ID" value="NC_014002.1"/>
</dbReference>
<dbReference type="Gene3D" id="3.40.140.10">
    <property type="entry name" value="Cytidine Deaminase, domain 2"/>
    <property type="match status" value="1"/>
</dbReference>
<comment type="function">
    <text evidence="3">Required for formate dehydrogenase (FDH) activity. Acts as a sulfur carrier protein that transfers sulfur from IscS to the molybdenum cofactor prior to its insertion into FDH.</text>
</comment>
<reference evidence="5 6" key="1">
    <citation type="submission" date="2010-03" db="EMBL/GenBank/DDBJ databases">
        <title>The complete genome of Methanohalophilus mahii DSM 5219.</title>
        <authorList>
            <consortium name="US DOE Joint Genome Institute (JGI-PGF)"/>
            <person name="Lucas S."/>
            <person name="Copeland A."/>
            <person name="Lapidus A."/>
            <person name="Glavina del Rio T."/>
            <person name="Dalin E."/>
            <person name="Tice H."/>
            <person name="Bruce D."/>
            <person name="Goodwin L."/>
            <person name="Pitluck S."/>
            <person name="Kyrpides N."/>
            <person name="Mavromatis K."/>
            <person name="Ivanova N."/>
            <person name="Lykidis A."/>
            <person name="Saunders E."/>
            <person name="Brettin T."/>
            <person name="Detter J.C."/>
            <person name="Han C."/>
            <person name="Land M."/>
            <person name="Hauser L."/>
            <person name="Markowitz V."/>
            <person name="Cheng J.-F."/>
            <person name="Hugenholtz P."/>
            <person name="Woyke T."/>
            <person name="Wu D."/>
            <person name="Spring S."/>
            <person name="Schneider S."/>
            <person name="Schroeder M."/>
            <person name="Klenk H.-P."/>
            <person name="Eisen J.A."/>
        </authorList>
    </citation>
    <scope>NUCLEOTIDE SEQUENCE [LARGE SCALE GENOMIC DNA]</scope>
    <source>
        <strain evidence="6">ATCC 35705 / DSM 5219 / SLP</strain>
    </source>
</reference>
<dbReference type="GO" id="GO:0016783">
    <property type="term" value="F:sulfurtransferase activity"/>
    <property type="evidence" value="ECO:0007669"/>
    <property type="project" value="InterPro"/>
</dbReference>
<comment type="caution">
    <text evidence="3">Lacks conserved residue(s) required for the propagation of feature annotation.</text>
</comment>
<proteinExistence type="inferred from homology"/>
<evidence type="ECO:0000256" key="1">
    <source>
        <dbReference type="ARBA" id="ARBA00022490"/>
    </source>
</evidence>
<feature type="active site" description="Cysteine persulfide intermediate" evidence="3">
    <location>
        <position position="125"/>
    </location>
</feature>
<dbReference type="Proteomes" id="UP000001059">
    <property type="component" value="Chromosome"/>
</dbReference>
<keyword evidence="2 3" id="KW-0501">Molybdenum cofactor biosynthesis</keyword>
<feature type="compositionally biased region" description="Basic and acidic residues" evidence="4">
    <location>
        <begin position="1"/>
        <end position="21"/>
    </location>
</feature>
<evidence type="ECO:0000256" key="2">
    <source>
        <dbReference type="ARBA" id="ARBA00023150"/>
    </source>
</evidence>
<evidence type="ECO:0000313" key="5">
    <source>
        <dbReference type="EMBL" id="ADE36776.1"/>
    </source>
</evidence>
<dbReference type="STRING" id="547558.Mmah_1272"/>
<dbReference type="InterPro" id="IPR016193">
    <property type="entry name" value="Cytidine_deaminase-like"/>
</dbReference>
<evidence type="ECO:0000313" key="6">
    <source>
        <dbReference type="Proteomes" id="UP000001059"/>
    </source>
</evidence>
<comment type="subcellular location">
    <subcellularLocation>
        <location evidence="3">Cytoplasm</location>
    </subcellularLocation>
</comment>
<dbReference type="GO" id="GO:0005737">
    <property type="term" value="C:cytoplasm"/>
    <property type="evidence" value="ECO:0007669"/>
    <property type="project" value="UniProtKB-SubCell"/>
</dbReference>
<feature type="region of interest" description="Disordered" evidence="4">
    <location>
        <begin position="1"/>
        <end position="22"/>
    </location>
</feature>
<dbReference type="AlphaFoldDB" id="D5E6I8"/>
<dbReference type="PANTHER" id="PTHR30592">
    <property type="entry name" value="FORMATE DEHYDROGENASE"/>
    <property type="match status" value="1"/>
</dbReference>
<dbReference type="Gene3D" id="3.10.20.10">
    <property type="match status" value="1"/>
</dbReference>
<name>D5E6I8_METMS</name>
<sequence length="279" mass="31460">MNEKDWHFDNKPDTEITWKEEERDDTAPYIPIKCIEVKGEASPEEIYVDVVIEENYEVFLNGNFISSFLASPRELKEMAAGHLICEGHIENIDQIISIDVHEKKLLCKTKSPSEDKDVIISSYLCDCALWKMHQLTKNKAIPNPNMRVRKKILFDLIDYIFEEGKIWRRTGGAHSTVIATSQGEILTFCEDVSRASAVDKAIGKAALDGVKLNNCIMATSGRLSVTMVGKGVNARIPLMVSKAAPMDQGIRLARQNNMTLVGFARRPNLYIYSNPERLI</sequence>
<dbReference type="HOGENOM" id="CLU_056887_4_2_2"/>
<evidence type="ECO:0000256" key="4">
    <source>
        <dbReference type="SAM" id="MobiDB-lite"/>
    </source>
</evidence>
<dbReference type="HAMAP" id="MF_00187">
    <property type="entry name" value="FdhD"/>
    <property type="match status" value="1"/>
</dbReference>